<keyword evidence="6" id="KW-1185">Reference proteome</keyword>
<protein>
    <submittedName>
        <fullName evidence="5">Class E sortase</fullName>
    </submittedName>
</protein>
<dbReference type="RefSeq" id="WP_167030318.1">
    <property type="nucleotide sequence ID" value="NZ_CP050177.1"/>
</dbReference>
<dbReference type="SUPFAM" id="SSF63817">
    <property type="entry name" value="Sortase"/>
    <property type="match status" value="1"/>
</dbReference>
<keyword evidence="4" id="KW-1133">Transmembrane helix</keyword>
<evidence type="ECO:0000313" key="6">
    <source>
        <dbReference type="Proteomes" id="UP000501179"/>
    </source>
</evidence>
<sequence length="545" mass="56030">MTTLRPEHDAGGPEAPYAREEAAEAVAAEAALRAAVGGLADPLNDPLPGRLPGTPSGPVPGRPSGAAPGAIPEQPAARGEAPPSRARHGRHRGPESPREAGQAPAAPGGPEAAGQAPVAPAVPAAPSTPSAPTGPSVPASAPLSVPLPPERPVADPGAGATPAAGTAPGQPQERVRKAGPAPAAGRPASPAAHAAPPAAGPVPGAMDETLISGPLFPTPARPTADLPDDATIGLRTDDLRRATAARSAAPATAGAPTAAQEQAGSEQGGRAERRKAAKGGRGRRRQEPGPAEAGNGPGTAAHGSAPAKPLSRVEARRAARAAKDSPAVVVSRVVGELFITFGVLMLLFVTYQLWWTNVRADQYAGKETNKIQDSWAKGRQPGAFEPGQGFAIMHIPKLDVVVPIAEGISKSKVLDHGMVGHYSEGKLKTAMPQDKQGNFAVAGHRNTHGEPFRYINRLQPGDKVIVETQDAYYTYAMTKTLPQTSPSNVSVIDPVPPQSGFAGPGRYITLTTCTPEFTSTYRMIVWGKMVDERPRSKGKPDDLVD</sequence>
<evidence type="ECO:0000256" key="4">
    <source>
        <dbReference type="SAM" id="Phobius"/>
    </source>
</evidence>
<dbReference type="GO" id="GO:0016787">
    <property type="term" value="F:hydrolase activity"/>
    <property type="evidence" value="ECO:0007669"/>
    <property type="project" value="UniProtKB-KW"/>
</dbReference>
<evidence type="ECO:0000313" key="5">
    <source>
        <dbReference type="EMBL" id="QIQ03780.1"/>
    </source>
</evidence>
<evidence type="ECO:0000256" key="2">
    <source>
        <dbReference type="PIRSR" id="PIRSR605754-1"/>
    </source>
</evidence>
<dbReference type="InterPro" id="IPR042003">
    <property type="entry name" value="Sortase_E"/>
</dbReference>
<organism evidence="5 6">
    <name type="scientific">Streptomyces liangshanensis</name>
    <dbReference type="NCBI Taxonomy" id="2717324"/>
    <lineage>
        <taxon>Bacteria</taxon>
        <taxon>Bacillati</taxon>
        <taxon>Actinomycetota</taxon>
        <taxon>Actinomycetes</taxon>
        <taxon>Kitasatosporales</taxon>
        <taxon>Streptomycetaceae</taxon>
        <taxon>Streptomyces</taxon>
    </lineage>
</organism>
<reference evidence="5 6" key="1">
    <citation type="submission" date="2020-03" db="EMBL/GenBank/DDBJ databases">
        <title>A novel species.</title>
        <authorList>
            <person name="Gao J."/>
        </authorList>
    </citation>
    <scope>NUCLEOTIDE SEQUENCE [LARGE SCALE GENOMIC DNA]</scope>
    <source>
        <strain evidence="5 6">QMT-12</strain>
    </source>
</reference>
<feature type="compositionally biased region" description="Low complexity" evidence="3">
    <location>
        <begin position="99"/>
        <end position="144"/>
    </location>
</feature>
<proteinExistence type="predicted"/>
<dbReference type="CDD" id="cd05830">
    <property type="entry name" value="Sortase_E"/>
    <property type="match status" value="1"/>
</dbReference>
<dbReference type="NCBIfam" id="TIGR01076">
    <property type="entry name" value="sortase_fam"/>
    <property type="match status" value="1"/>
</dbReference>
<feature type="active site" description="Acyl-thioester intermediate" evidence="2">
    <location>
        <position position="513"/>
    </location>
</feature>
<evidence type="ECO:0000256" key="3">
    <source>
        <dbReference type="SAM" id="MobiDB-lite"/>
    </source>
</evidence>
<dbReference type="Gene3D" id="2.40.260.10">
    <property type="entry name" value="Sortase"/>
    <property type="match status" value="1"/>
</dbReference>
<feature type="compositionally biased region" description="Low complexity" evidence="3">
    <location>
        <begin position="242"/>
        <end position="259"/>
    </location>
</feature>
<keyword evidence="4" id="KW-0812">Transmembrane</keyword>
<feature type="active site" description="Proton donor/acceptor" evidence="2">
    <location>
        <position position="444"/>
    </location>
</feature>
<feature type="transmembrane region" description="Helical" evidence="4">
    <location>
        <begin position="333"/>
        <end position="354"/>
    </location>
</feature>
<dbReference type="AlphaFoldDB" id="A0A6G9GZY8"/>
<dbReference type="InterPro" id="IPR005754">
    <property type="entry name" value="Sortase"/>
</dbReference>
<dbReference type="KEGG" id="slia:HA039_16905"/>
<dbReference type="Pfam" id="PF04203">
    <property type="entry name" value="Sortase"/>
    <property type="match status" value="1"/>
</dbReference>
<dbReference type="Proteomes" id="UP000501179">
    <property type="component" value="Chromosome"/>
</dbReference>
<dbReference type="InterPro" id="IPR053465">
    <property type="entry name" value="Sortase_Class_E"/>
</dbReference>
<gene>
    <name evidence="5" type="ORF">HA039_16905</name>
</gene>
<feature type="compositionally biased region" description="Low complexity" evidence="3">
    <location>
        <begin position="156"/>
        <end position="205"/>
    </location>
</feature>
<dbReference type="InterPro" id="IPR023365">
    <property type="entry name" value="Sortase_dom-sf"/>
</dbReference>
<keyword evidence="1" id="KW-0378">Hydrolase</keyword>
<accession>A0A6G9GZY8</accession>
<feature type="compositionally biased region" description="Low complexity" evidence="3">
    <location>
        <begin position="288"/>
        <end position="301"/>
    </location>
</feature>
<keyword evidence="4" id="KW-0472">Membrane</keyword>
<feature type="region of interest" description="Disordered" evidence="3">
    <location>
        <begin position="1"/>
        <end position="22"/>
    </location>
</feature>
<dbReference type="NCBIfam" id="NF033747">
    <property type="entry name" value="class_E_sortase"/>
    <property type="match status" value="1"/>
</dbReference>
<feature type="region of interest" description="Disordered" evidence="3">
    <location>
        <begin position="39"/>
        <end position="318"/>
    </location>
</feature>
<evidence type="ECO:0000256" key="1">
    <source>
        <dbReference type="ARBA" id="ARBA00022801"/>
    </source>
</evidence>
<feature type="compositionally biased region" description="Basic residues" evidence="3">
    <location>
        <begin position="272"/>
        <end position="284"/>
    </location>
</feature>
<name>A0A6G9GZY8_9ACTN</name>
<dbReference type="EMBL" id="CP050177">
    <property type="protein sequence ID" value="QIQ03780.1"/>
    <property type="molecule type" value="Genomic_DNA"/>
</dbReference>